<dbReference type="Proteomes" id="UP000188879">
    <property type="component" value="Unassembled WGS sequence"/>
</dbReference>
<keyword evidence="12" id="KW-1185">Reference proteome</keyword>
<dbReference type="InterPro" id="IPR035906">
    <property type="entry name" value="MetI-like_sf"/>
</dbReference>
<dbReference type="PANTHER" id="PTHR43386:SF1">
    <property type="entry name" value="D,D-DIPEPTIDE TRANSPORT SYSTEM PERMEASE PROTEIN DDPC-RELATED"/>
    <property type="match status" value="1"/>
</dbReference>
<dbReference type="NCBIfam" id="NF007738">
    <property type="entry name" value="PRK10417.1"/>
    <property type="match status" value="1"/>
</dbReference>
<dbReference type="EMBL" id="MLCO01000141">
    <property type="protein sequence ID" value="ONG52306.1"/>
    <property type="molecule type" value="Genomic_DNA"/>
</dbReference>
<name>A0A1V2H0N4_9PROT</name>
<dbReference type="GO" id="GO:0005886">
    <property type="term" value="C:plasma membrane"/>
    <property type="evidence" value="ECO:0007669"/>
    <property type="project" value="UniProtKB-SubCell"/>
</dbReference>
<feature type="domain" description="ABC transmembrane type-1" evidence="10">
    <location>
        <begin position="66"/>
        <end position="255"/>
    </location>
</feature>
<evidence type="ECO:0000256" key="5">
    <source>
        <dbReference type="ARBA" id="ARBA00022856"/>
    </source>
</evidence>
<keyword evidence="3" id="KW-1003">Cell membrane</keyword>
<evidence type="ECO:0000256" key="7">
    <source>
        <dbReference type="ARBA" id="ARBA00022989"/>
    </source>
</evidence>
<dbReference type="PANTHER" id="PTHR43386">
    <property type="entry name" value="OLIGOPEPTIDE TRANSPORT SYSTEM PERMEASE PROTEIN APPC"/>
    <property type="match status" value="1"/>
</dbReference>
<sequence length="271" mass="28483">MKRFVIPAAAGLVALLLLAAALAPWIAPYDPTLTDLASRLQPPSAEHWLGTDHLGRDMLSRLLWGARASFGAVGMILVLVLVFGCAVGMVAGLAGGVVDAVLMRICDAFMTVPTLVLALFMIGALGTGIANVVVAIALSHWAWYARLVRGVTLSLRSRDHVAAARIAGLSRLAIARRHLLPALAGPLAVLASLDLGHWMLHVAGLSFLGLGLAPPAAEWGIMINDARPFFRSAPLLVLLPGAAILLTVLGCNLLGDALRDRLDPGMPDHLH</sequence>
<dbReference type="AlphaFoldDB" id="A0A1V2H0N4"/>
<evidence type="ECO:0000256" key="4">
    <source>
        <dbReference type="ARBA" id="ARBA00022692"/>
    </source>
</evidence>
<evidence type="ECO:0000313" key="12">
    <source>
        <dbReference type="Proteomes" id="UP000188879"/>
    </source>
</evidence>
<gene>
    <name evidence="11" type="ORF">BKE38_14670</name>
</gene>
<comment type="subcellular location">
    <subcellularLocation>
        <location evidence="1 9">Cell membrane</location>
        <topology evidence="1 9">Multi-pass membrane protein</topology>
    </subcellularLocation>
</comment>
<keyword evidence="6" id="KW-0653">Protein transport</keyword>
<protein>
    <submittedName>
        <fullName evidence="11">Nickel ABC transporter permease subunit NikC</fullName>
    </submittedName>
</protein>
<evidence type="ECO:0000256" key="8">
    <source>
        <dbReference type="ARBA" id="ARBA00023136"/>
    </source>
</evidence>
<evidence type="ECO:0000259" key="10">
    <source>
        <dbReference type="PROSITE" id="PS50928"/>
    </source>
</evidence>
<dbReference type="GO" id="GO:0071916">
    <property type="term" value="F:dipeptide transmembrane transporter activity"/>
    <property type="evidence" value="ECO:0007669"/>
    <property type="project" value="TreeGrafter"/>
</dbReference>
<keyword evidence="5" id="KW-0571">Peptide transport</keyword>
<dbReference type="CDD" id="cd06261">
    <property type="entry name" value="TM_PBP2"/>
    <property type="match status" value="1"/>
</dbReference>
<dbReference type="Pfam" id="PF00528">
    <property type="entry name" value="BPD_transp_1"/>
    <property type="match status" value="1"/>
</dbReference>
<comment type="caution">
    <text evidence="11">The sequence shown here is derived from an EMBL/GenBank/DDBJ whole genome shotgun (WGS) entry which is preliminary data.</text>
</comment>
<keyword evidence="2 9" id="KW-0813">Transport</keyword>
<accession>A0A1V2H0N4</accession>
<dbReference type="SUPFAM" id="SSF161098">
    <property type="entry name" value="MetI-like"/>
    <property type="match status" value="1"/>
</dbReference>
<dbReference type="Gene3D" id="1.10.3720.10">
    <property type="entry name" value="MetI-like"/>
    <property type="match status" value="1"/>
</dbReference>
<evidence type="ECO:0000256" key="2">
    <source>
        <dbReference type="ARBA" id="ARBA00022448"/>
    </source>
</evidence>
<proteinExistence type="inferred from homology"/>
<dbReference type="OrthoDB" id="9766870at2"/>
<feature type="transmembrane region" description="Helical" evidence="9">
    <location>
        <begin position="115"/>
        <end position="143"/>
    </location>
</feature>
<keyword evidence="4 9" id="KW-0812">Transmembrane</keyword>
<evidence type="ECO:0000256" key="9">
    <source>
        <dbReference type="RuleBase" id="RU363032"/>
    </source>
</evidence>
<organism evidence="11 12">
    <name type="scientific">Teichococcus deserti</name>
    <dbReference type="NCBI Taxonomy" id="1817963"/>
    <lineage>
        <taxon>Bacteria</taxon>
        <taxon>Pseudomonadati</taxon>
        <taxon>Pseudomonadota</taxon>
        <taxon>Alphaproteobacteria</taxon>
        <taxon>Acetobacterales</taxon>
        <taxon>Roseomonadaceae</taxon>
        <taxon>Roseomonas</taxon>
    </lineage>
</organism>
<evidence type="ECO:0000256" key="1">
    <source>
        <dbReference type="ARBA" id="ARBA00004651"/>
    </source>
</evidence>
<evidence type="ECO:0000256" key="3">
    <source>
        <dbReference type="ARBA" id="ARBA00022475"/>
    </source>
</evidence>
<feature type="transmembrane region" description="Helical" evidence="9">
    <location>
        <begin position="233"/>
        <end position="255"/>
    </location>
</feature>
<dbReference type="InterPro" id="IPR050366">
    <property type="entry name" value="BP-dependent_transpt_permease"/>
</dbReference>
<dbReference type="InterPro" id="IPR025966">
    <property type="entry name" value="OppC_N"/>
</dbReference>
<dbReference type="Pfam" id="PF12911">
    <property type="entry name" value="OppC_N"/>
    <property type="match status" value="1"/>
</dbReference>
<reference evidence="11 12" key="1">
    <citation type="submission" date="2016-10" db="EMBL/GenBank/DDBJ databases">
        <title>Draft Genome sequence of Roseomonas sp. strain M3.</title>
        <authorList>
            <person name="Subhash Y."/>
            <person name="Lee S."/>
        </authorList>
    </citation>
    <scope>NUCLEOTIDE SEQUENCE [LARGE SCALE GENOMIC DNA]</scope>
    <source>
        <strain evidence="11 12">M3</strain>
    </source>
</reference>
<comment type="similarity">
    <text evidence="9">Belongs to the binding-protein-dependent transport system permease family.</text>
</comment>
<evidence type="ECO:0000256" key="6">
    <source>
        <dbReference type="ARBA" id="ARBA00022927"/>
    </source>
</evidence>
<dbReference type="PROSITE" id="PS50928">
    <property type="entry name" value="ABC_TM1"/>
    <property type="match status" value="1"/>
</dbReference>
<dbReference type="GO" id="GO:0015031">
    <property type="term" value="P:protein transport"/>
    <property type="evidence" value="ECO:0007669"/>
    <property type="project" value="UniProtKB-KW"/>
</dbReference>
<dbReference type="InterPro" id="IPR000515">
    <property type="entry name" value="MetI-like"/>
</dbReference>
<keyword evidence="7 9" id="KW-1133">Transmembrane helix</keyword>
<keyword evidence="8 9" id="KW-0472">Membrane</keyword>
<feature type="transmembrane region" description="Helical" evidence="9">
    <location>
        <begin position="198"/>
        <end position="221"/>
    </location>
</feature>
<feature type="transmembrane region" description="Helical" evidence="9">
    <location>
        <begin position="70"/>
        <end position="103"/>
    </location>
</feature>
<dbReference type="RefSeq" id="WP_076958086.1">
    <property type="nucleotide sequence ID" value="NZ_MLCO01000141.1"/>
</dbReference>
<evidence type="ECO:0000313" key="11">
    <source>
        <dbReference type="EMBL" id="ONG52306.1"/>
    </source>
</evidence>